<name>A0A8S5NYC8_9CAUD</name>
<proteinExistence type="predicted"/>
<evidence type="ECO:0000313" key="1">
    <source>
        <dbReference type="EMBL" id="DAD99821.1"/>
    </source>
</evidence>
<reference evidence="1" key="1">
    <citation type="journal article" date="2021" name="Proc. Natl. Acad. Sci. U.S.A.">
        <title>A Catalog of Tens of Thousands of Viruses from Human Metagenomes Reveals Hidden Associations with Chronic Diseases.</title>
        <authorList>
            <person name="Tisza M.J."/>
            <person name="Buck C.B."/>
        </authorList>
    </citation>
    <scope>NUCLEOTIDE SEQUENCE</scope>
    <source>
        <strain evidence="1">Ct7Q419</strain>
    </source>
</reference>
<sequence>MRAYFNSSSHLSCLFDISIGILYNVSCGTHRPQLSFCQSL</sequence>
<dbReference type="EMBL" id="BK015294">
    <property type="protein sequence ID" value="DAD99821.1"/>
    <property type="molecule type" value="Genomic_DNA"/>
</dbReference>
<organism evidence="1">
    <name type="scientific">Myoviridae sp. ct7Q419</name>
    <dbReference type="NCBI Taxonomy" id="2825038"/>
    <lineage>
        <taxon>Viruses</taxon>
        <taxon>Duplodnaviria</taxon>
        <taxon>Heunggongvirae</taxon>
        <taxon>Uroviricota</taxon>
        <taxon>Caudoviricetes</taxon>
    </lineage>
</organism>
<accession>A0A8S5NYC8</accession>
<protein>
    <submittedName>
        <fullName evidence="1">Uncharacterized protein</fullName>
    </submittedName>
</protein>